<accession>A0ABW7ZA29</accession>
<sequence>MKEFQVIDEVMPDVPPAGHATTAAARARTQGVAPRRRRFAAWPRVALAAVAVSAVMAGGFVALPMLRGPGAETAAVPDPLAVLGAAADRLAAQPPGEGAWWRRDMARVLRVRAAAGYTVEKRAEEVLWASADLKIGYRRQDGPVSARPLTPADERAWKKAGAPDLCDGCQMGKTYYTPLKLTTIPPAELPAEPGALKAAMLRAGDGEDPEAWLWGAAKWLLLDLESTPGTRAALYRVLAGLPGVRVRDGVTDLDGRTGVALTYGDGAARQQIIIDRDSGALLAVQEERPEKNEVVAYVVKRLGWTDDSAPE</sequence>
<proteinExistence type="predicted"/>
<dbReference type="RefSeq" id="WP_397090119.1">
    <property type="nucleotide sequence ID" value="NZ_JBITGY010000014.1"/>
</dbReference>
<evidence type="ECO:0000313" key="2">
    <source>
        <dbReference type="EMBL" id="MFI6504374.1"/>
    </source>
</evidence>
<feature type="transmembrane region" description="Helical" evidence="1">
    <location>
        <begin position="45"/>
        <end position="66"/>
    </location>
</feature>
<dbReference type="Proteomes" id="UP001612741">
    <property type="component" value="Unassembled WGS sequence"/>
</dbReference>
<evidence type="ECO:0000313" key="3">
    <source>
        <dbReference type="Proteomes" id="UP001612741"/>
    </source>
</evidence>
<keyword evidence="1" id="KW-1133">Transmembrane helix</keyword>
<keyword evidence="1" id="KW-0472">Membrane</keyword>
<comment type="caution">
    <text evidence="2">The sequence shown here is derived from an EMBL/GenBank/DDBJ whole genome shotgun (WGS) entry which is preliminary data.</text>
</comment>
<dbReference type="InterPro" id="IPR047789">
    <property type="entry name" value="CU044_5270-like"/>
</dbReference>
<evidence type="ECO:0000256" key="1">
    <source>
        <dbReference type="SAM" id="Phobius"/>
    </source>
</evidence>
<protein>
    <submittedName>
        <fullName evidence="2">CU044_5270 family protein</fullName>
    </submittedName>
</protein>
<keyword evidence="1" id="KW-0812">Transmembrane</keyword>
<keyword evidence="3" id="KW-1185">Reference proteome</keyword>
<dbReference type="NCBIfam" id="NF038083">
    <property type="entry name" value="CU044_5270_fam"/>
    <property type="match status" value="1"/>
</dbReference>
<gene>
    <name evidence="2" type="ORF">ACIBG2_43810</name>
</gene>
<dbReference type="EMBL" id="JBITGY010000014">
    <property type="protein sequence ID" value="MFI6504374.1"/>
    <property type="molecule type" value="Genomic_DNA"/>
</dbReference>
<name>A0ABW7ZA29_9ACTN</name>
<organism evidence="2 3">
    <name type="scientific">Nonomuraea typhae</name>
    <dbReference type="NCBI Taxonomy" id="2603600"/>
    <lineage>
        <taxon>Bacteria</taxon>
        <taxon>Bacillati</taxon>
        <taxon>Actinomycetota</taxon>
        <taxon>Actinomycetes</taxon>
        <taxon>Streptosporangiales</taxon>
        <taxon>Streptosporangiaceae</taxon>
        <taxon>Nonomuraea</taxon>
    </lineage>
</organism>
<reference evidence="2 3" key="1">
    <citation type="submission" date="2024-10" db="EMBL/GenBank/DDBJ databases">
        <title>The Natural Products Discovery Center: Release of the First 8490 Sequenced Strains for Exploring Actinobacteria Biosynthetic Diversity.</title>
        <authorList>
            <person name="Kalkreuter E."/>
            <person name="Kautsar S.A."/>
            <person name="Yang D."/>
            <person name="Bader C.D."/>
            <person name="Teijaro C.N."/>
            <person name="Fluegel L."/>
            <person name="Davis C.M."/>
            <person name="Simpson J.R."/>
            <person name="Lauterbach L."/>
            <person name="Steele A.D."/>
            <person name="Gui C."/>
            <person name="Meng S."/>
            <person name="Li G."/>
            <person name="Viehrig K."/>
            <person name="Ye F."/>
            <person name="Su P."/>
            <person name="Kiefer A.F."/>
            <person name="Nichols A."/>
            <person name="Cepeda A.J."/>
            <person name="Yan W."/>
            <person name="Fan B."/>
            <person name="Jiang Y."/>
            <person name="Adhikari A."/>
            <person name="Zheng C.-J."/>
            <person name="Schuster L."/>
            <person name="Cowan T.M."/>
            <person name="Smanski M.J."/>
            <person name="Chevrette M.G."/>
            <person name="De Carvalho L.P.S."/>
            <person name="Shen B."/>
        </authorList>
    </citation>
    <scope>NUCLEOTIDE SEQUENCE [LARGE SCALE GENOMIC DNA]</scope>
    <source>
        <strain evidence="2 3">NPDC050545</strain>
    </source>
</reference>